<dbReference type="Proteomes" id="UP000029067">
    <property type="component" value="Unassembled WGS sequence"/>
</dbReference>
<keyword evidence="2" id="KW-1185">Reference proteome</keyword>
<name>A0A087APM3_9BIFI</name>
<reference evidence="1 2" key="1">
    <citation type="submission" date="2014-03" db="EMBL/GenBank/DDBJ databases">
        <title>Genomics of Bifidobacteria.</title>
        <authorList>
            <person name="Ventura M."/>
            <person name="Milani C."/>
            <person name="Lugli G.A."/>
        </authorList>
    </citation>
    <scope>NUCLEOTIDE SEQUENCE [LARGE SCALE GENOMIC DNA]</scope>
    <source>
        <strain evidence="1 2">LMG 10738</strain>
    </source>
</reference>
<gene>
    <name evidence="1" type="ORF">BCUN_1885</name>
</gene>
<accession>A0A087APM3</accession>
<comment type="caution">
    <text evidence="1">The sequence shown here is derived from an EMBL/GenBank/DDBJ whole genome shotgun (WGS) entry which is preliminary data.</text>
</comment>
<evidence type="ECO:0000313" key="1">
    <source>
        <dbReference type="EMBL" id="KFI60723.1"/>
    </source>
</evidence>
<dbReference type="RefSeq" id="WP_033515261.1">
    <property type="nucleotide sequence ID" value="NZ_JGYV01000018.1"/>
</dbReference>
<proteinExistence type="predicted"/>
<organism evidence="1 2">
    <name type="scientific">Bifidobacterium cuniculi</name>
    <dbReference type="NCBI Taxonomy" id="1688"/>
    <lineage>
        <taxon>Bacteria</taxon>
        <taxon>Bacillati</taxon>
        <taxon>Actinomycetota</taxon>
        <taxon>Actinomycetes</taxon>
        <taxon>Bifidobacteriales</taxon>
        <taxon>Bifidobacteriaceae</taxon>
        <taxon>Bifidobacterium</taxon>
    </lineage>
</organism>
<dbReference type="EMBL" id="JGYV01000018">
    <property type="protein sequence ID" value="KFI60723.1"/>
    <property type="molecule type" value="Genomic_DNA"/>
</dbReference>
<dbReference type="AlphaFoldDB" id="A0A087APM3"/>
<dbReference type="STRING" id="1688.BCUN_1885"/>
<evidence type="ECO:0000313" key="2">
    <source>
        <dbReference type="Proteomes" id="UP000029067"/>
    </source>
</evidence>
<sequence>MNRKTFSKYDDGFGPALVEGAAFDHDFARIRPYPDCAPMPASIVPFSKRREIADPSAMFVDFFEGDLQFSSIAHNPD</sequence>
<protein>
    <submittedName>
        <fullName evidence="1">Uncharacterized protein</fullName>
    </submittedName>
</protein>